<dbReference type="SUPFAM" id="SSF143631">
    <property type="entry name" value="ApbE-like"/>
    <property type="match status" value="1"/>
</dbReference>
<dbReference type="EC" id="2.7.1.180" evidence="2"/>
<comment type="cofactor">
    <cofactor evidence="1">
        <name>Mg(2+)</name>
        <dbReference type="ChEBI" id="CHEBI:18420"/>
    </cofactor>
</comment>
<keyword evidence="4" id="KW-0285">Flavoprotein</keyword>
<dbReference type="Gene3D" id="3.10.520.10">
    <property type="entry name" value="ApbE-like domains"/>
    <property type="match status" value="1"/>
</dbReference>
<keyword evidence="8" id="KW-0460">Magnesium</keyword>
<dbReference type="EMBL" id="JACHGY010000001">
    <property type="protein sequence ID" value="MBB6431342.1"/>
    <property type="molecule type" value="Genomic_DNA"/>
</dbReference>
<evidence type="ECO:0000256" key="1">
    <source>
        <dbReference type="ARBA" id="ARBA00001946"/>
    </source>
</evidence>
<dbReference type="InterPro" id="IPR003374">
    <property type="entry name" value="ApbE-like_sf"/>
</dbReference>
<sequence length="282" mass="30813">MIDLQGKEGIHRFEHQAMNTLFSVLVDQADAAMASDAAIASFERLDRLEDALSRYREGSDISQINAMQSGESLLIQEDTHRCMIEAMRVAEVTGGLFDITLGSQIEHLKNAEAGMAPPVAGQLSLDDKRPVVHCIEAGRQLDLGGIGKGYALDRMAELVRDWGVESALLCSGASTFRVIGSEAWPIDLSGEKQSRRLMLVEGALSASGHAIQGAHLVRPDASGELFAGYRHLWLRAHDATWADALSTACMLMSPEQIREWRKGYAAADEIYFESPRGDIDTI</sequence>
<dbReference type="PANTHER" id="PTHR30040">
    <property type="entry name" value="THIAMINE BIOSYNTHESIS LIPOPROTEIN APBE"/>
    <property type="match status" value="1"/>
</dbReference>
<evidence type="ECO:0000256" key="10">
    <source>
        <dbReference type="ARBA" id="ARBA00048540"/>
    </source>
</evidence>
<evidence type="ECO:0000256" key="5">
    <source>
        <dbReference type="ARBA" id="ARBA00022679"/>
    </source>
</evidence>
<accession>A0A7X0LLT1</accession>
<keyword evidence="5" id="KW-0808">Transferase</keyword>
<protein>
    <recommendedName>
        <fullName evidence="3">FAD:protein FMN transferase</fullName>
        <ecNumber evidence="2">2.7.1.180</ecNumber>
    </recommendedName>
    <alternativeName>
        <fullName evidence="9">Flavin transferase</fullName>
    </alternativeName>
</protein>
<dbReference type="Proteomes" id="UP000541810">
    <property type="component" value="Unassembled WGS sequence"/>
</dbReference>
<dbReference type="PANTHER" id="PTHR30040:SF2">
    <property type="entry name" value="FAD:PROTEIN FMN TRANSFERASE"/>
    <property type="match status" value="1"/>
</dbReference>
<comment type="caution">
    <text evidence="11">The sequence shown here is derived from an EMBL/GenBank/DDBJ whole genome shotgun (WGS) entry which is preliminary data.</text>
</comment>
<evidence type="ECO:0000256" key="2">
    <source>
        <dbReference type="ARBA" id="ARBA00011955"/>
    </source>
</evidence>
<comment type="catalytic activity">
    <reaction evidence="10">
        <text>L-threonyl-[protein] + FAD = FMN-L-threonyl-[protein] + AMP + H(+)</text>
        <dbReference type="Rhea" id="RHEA:36847"/>
        <dbReference type="Rhea" id="RHEA-COMP:11060"/>
        <dbReference type="Rhea" id="RHEA-COMP:11061"/>
        <dbReference type="ChEBI" id="CHEBI:15378"/>
        <dbReference type="ChEBI" id="CHEBI:30013"/>
        <dbReference type="ChEBI" id="CHEBI:57692"/>
        <dbReference type="ChEBI" id="CHEBI:74257"/>
        <dbReference type="ChEBI" id="CHEBI:456215"/>
        <dbReference type="EC" id="2.7.1.180"/>
    </reaction>
</comment>
<evidence type="ECO:0000256" key="3">
    <source>
        <dbReference type="ARBA" id="ARBA00016337"/>
    </source>
</evidence>
<proteinExistence type="predicted"/>
<evidence type="ECO:0000256" key="8">
    <source>
        <dbReference type="ARBA" id="ARBA00022842"/>
    </source>
</evidence>
<dbReference type="GO" id="GO:0016740">
    <property type="term" value="F:transferase activity"/>
    <property type="evidence" value="ECO:0007669"/>
    <property type="project" value="UniProtKB-KW"/>
</dbReference>
<dbReference type="GO" id="GO:0046872">
    <property type="term" value="F:metal ion binding"/>
    <property type="evidence" value="ECO:0007669"/>
    <property type="project" value="UniProtKB-KW"/>
</dbReference>
<keyword evidence="11" id="KW-0449">Lipoprotein</keyword>
<name>A0A7X0LLT1_9BACT</name>
<dbReference type="Pfam" id="PF02424">
    <property type="entry name" value="ApbE"/>
    <property type="match status" value="1"/>
</dbReference>
<dbReference type="InterPro" id="IPR024932">
    <property type="entry name" value="ApbE"/>
</dbReference>
<evidence type="ECO:0000256" key="4">
    <source>
        <dbReference type="ARBA" id="ARBA00022630"/>
    </source>
</evidence>
<dbReference type="RefSeq" id="WP_184678819.1">
    <property type="nucleotide sequence ID" value="NZ_JACHGY010000001.1"/>
</dbReference>
<reference evidence="11 12" key="1">
    <citation type="submission" date="2020-08" db="EMBL/GenBank/DDBJ databases">
        <title>Genomic Encyclopedia of Type Strains, Phase IV (KMG-IV): sequencing the most valuable type-strain genomes for metagenomic binning, comparative biology and taxonomic classification.</title>
        <authorList>
            <person name="Goeker M."/>
        </authorList>
    </citation>
    <scope>NUCLEOTIDE SEQUENCE [LARGE SCALE GENOMIC DNA]</scope>
    <source>
        <strain evidence="11 12">DSM 103725</strain>
    </source>
</reference>
<dbReference type="AlphaFoldDB" id="A0A7X0LLT1"/>
<keyword evidence="6" id="KW-0479">Metal-binding</keyword>
<organism evidence="11 12">
    <name type="scientific">Algisphaera agarilytica</name>
    <dbReference type="NCBI Taxonomy" id="1385975"/>
    <lineage>
        <taxon>Bacteria</taxon>
        <taxon>Pseudomonadati</taxon>
        <taxon>Planctomycetota</taxon>
        <taxon>Phycisphaerae</taxon>
        <taxon>Phycisphaerales</taxon>
        <taxon>Phycisphaeraceae</taxon>
        <taxon>Algisphaera</taxon>
    </lineage>
</organism>
<evidence type="ECO:0000256" key="6">
    <source>
        <dbReference type="ARBA" id="ARBA00022723"/>
    </source>
</evidence>
<keyword evidence="7" id="KW-0274">FAD</keyword>
<evidence type="ECO:0000313" key="11">
    <source>
        <dbReference type="EMBL" id="MBB6431342.1"/>
    </source>
</evidence>
<evidence type="ECO:0000256" key="9">
    <source>
        <dbReference type="ARBA" id="ARBA00031306"/>
    </source>
</evidence>
<evidence type="ECO:0000313" key="12">
    <source>
        <dbReference type="Proteomes" id="UP000541810"/>
    </source>
</evidence>
<evidence type="ECO:0000256" key="7">
    <source>
        <dbReference type="ARBA" id="ARBA00022827"/>
    </source>
</evidence>
<gene>
    <name evidence="11" type="ORF">HNQ40_003148</name>
</gene>
<keyword evidence="12" id="KW-1185">Reference proteome</keyword>